<reference evidence="1 2" key="1">
    <citation type="journal article" date="2016" name="Mol. Biol. Evol.">
        <title>Comparative Genomics of Early-Diverging Mushroom-Forming Fungi Provides Insights into the Origins of Lignocellulose Decay Capabilities.</title>
        <authorList>
            <person name="Nagy L.G."/>
            <person name="Riley R."/>
            <person name="Tritt A."/>
            <person name="Adam C."/>
            <person name="Daum C."/>
            <person name="Floudas D."/>
            <person name="Sun H."/>
            <person name="Yadav J.S."/>
            <person name="Pangilinan J."/>
            <person name="Larsson K.H."/>
            <person name="Matsuura K."/>
            <person name="Barry K."/>
            <person name="Labutti K."/>
            <person name="Kuo R."/>
            <person name="Ohm R.A."/>
            <person name="Bhattacharya S.S."/>
            <person name="Shirouzu T."/>
            <person name="Yoshinaga Y."/>
            <person name="Martin F.M."/>
            <person name="Grigoriev I.V."/>
            <person name="Hibbett D.S."/>
        </authorList>
    </citation>
    <scope>NUCLEOTIDE SEQUENCE [LARGE SCALE GENOMIC DNA]</scope>
    <source>
        <strain evidence="1 2">CBS 109695</strain>
    </source>
</reference>
<dbReference type="Proteomes" id="UP000076532">
    <property type="component" value="Unassembled WGS sequence"/>
</dbReference>
<keyword evidence="2" id="KW-1185">Reference proteome</keyword>
<organism evidence="1 2">
    <name type="scientific">Athelia psychrophila</name>
    <dbReference type="NCBI Taxonomy" id="1759441"/>
    <lineage>
        <taxon>Eukaryota</taxon>
        <taxon>Fungi</taxon>
        <taxon>Dikarya</taxon>
        <taxon>Basidiomycota</taxon>
        <taxon>Agaricomycotina</taxon>
        <taxon>Agaricomycetes</taxon>
        <taxon>Agaricomycetidae</taxon>
        <taxon>Atheliales</taxon>
        <taxon>Atheliaceae</taxon>
        <taxon>Athelia</taxon>
    </lineage>
</organism>
<evidence type="ECO:0000313" key="2">
    <source>
        <dbReference type="Proteomes" id="UP000076532"/>
    </source>
</evidence>
<sequence length="154" mass="17467">MWSQCSPHVPADFHATAYDPDAFHSYQGEIPQANYPAYADPYTIQGPEVFAPEERRQHPRYRPTAYMLPGGGEDIDNIGANPRSYGYLEKRVYSYCGSLNGTRDLLNSNYHVLNLLLSLWPSEDRVGTWMPDGTYRSRKSSTGTWPVVYITVPT</sequence>
<dbReference type="AlphaFoldDB" id="A0A166KE63"/>
<name>A0A166KE63_9AGAM</name>
<protein>
    <submittedName>
        <fullName evidence="1">Uncharacterized protein</fullName>
    </submittedName>
</protein>
<gene>
    <name evidence="1" type="ORF">FIBSPDRAFT_931430</name>
</gene>
<evidence type="ECO:0000313" key="1">
    <source>
        <dbReference type="EMBL" id="KZP21814.1"/>
    </source>
</evidence>
<proteinExistence type="predicted"/>
<accession>A0A166KE63</accession>
<dbReference type="EMBL" id="KV417544">
    <property type="protein sequence ID" value="KZP21814.1"/>
    <property type="molecule type" value="Genomic_DNA"/>
</dbReference>